<evidence type="ECO:0000313" key="3">
    <source>
        <dbReference type="Proteomes" id="UP000614601"/>
    </source>
</evidence>
<comment type="similarity">
    <text evidence="1">Belongs to the FAM136 family.</text>
</comment>
<protein>
    <recommendedName>
        <fullName evidence="4">Protein FAM136A</fullName>
    </recommendedName>
</protein>
<dbReference type="Pfam" id="PF05811">
    <property type="entry name" value="DUF842"/>
    <property type="match status" value="1"/>
</dbReference>
<accession>A0A811KPR2</accession>
<dbReference type="Proteomes" id="UP000783686">
    <property type="component" value="Unassembled WGS sequence"/>
</dbReference>
<gene>
    <name evidence="2" type="ORF">BOKJ2_LOCUS7664</name>
</gene>
<proteinExistence type="inferred from homology"/>
<evidence type="ECO:0008006" key="4">
    <source>
        <dbReference type="Google" id="ProtNLM"/>
    </source>
</evidence>
<dbReference type="AlphaFoldDB" id="A0A811KPR2"/>
<dbReference type="EMBL" id="CAJFDH010000004">
    <property type="protein sequence ID" value="CAD5218454.1"/>
    <property type="molecule type" value="Genomic_DNA"/>
</dbReference>
<comment type="caution">
    <text evidence="2">The sequence shown here is derived from an EMBL/GenBank/DDBJ whole genome shotgun (WGS) entry which is preliminary data.</text>
</comment>
<organism evidence="2 3">
    <name type="scientific">Bursaphelenchus okinawaensis</name>
    <dbReference type="NCBI Taxonomy" id="465554"/>
    <lineage>
        <taxon>Eukaryota</taxon>
        <taxon>Metazoa</taxon>
        <taxon>Ecdysozoa</taxon>
        <taxon>Nematoda</taxon>
        <taxon>Chromadorea</taxon>
        <taxon>Rhabditida</taxon>
        <taxon>Tylenchina</taxon>
        <taxon>Tylenchomorpha</taxon>
        <taxon>Aphelenchoidea</taxon>
        <taxon>Aphelenchoididae</taxon>
        <taxon>Bursaphelenchus</taxon>
    </lineage>
</organism>
<dbReference type="EMBL" id="CAJFCW020000004">
    <property type="protein sequence ID" value="CAG9110553.1"/>
    <property type="molecule type" value="Genomic_DNA"/>
</dbReference>
<dbReference type="Proteomes" id="UP000614601">
    <property type="component" value="Unassembled WGS sequence"/>
</dbReference>
<dbReference type="OrthoDB" id="9975421at2759"/>
<reference evidence="2" key="1">
    <citation type="submission" date="2020-09" db="EMBL/GenBank/DDBJ databases">
        <authorList>
            <person name="Kikuchi T."/>
        </authorList>
    </citation>
    <scope>NUCLEOTIDE SEQUENCE</scope>
    <source>
        <strain evidence="2">SH1</strain>
    </source>
</reference>
<name>A0A811KPR2_9BILA</name>
<sequence>MEAVQRKMKAAVDGLLDELDKQYLRDTQKRMFICSSKCCEDKTSARESIEKCVARCNVPLQKSQEALEKELGAFQDQLSRCAQTTYDKAIQQLGPDPNKYSEKEMKVFQEKLDKGVGQCADEHLKLLPQVRKRLIKDFTS</sequence>
<keyword evidence="3" id="KW-1185">Reference proteome</keyword>
<evidence type="ECO:0000313" key="2">
    <source>
        <dbReference type="EMBL" id="CAD5218454.1"/>
    </source>
</evidence>
<dbReference type="GO" id="GO:0005737">
    <property type="term" value="C:cytoplasm"/>
    <property type="evidence" value="ECO:0007669"/>
    <property type="project" value="TreeGrafter"/>
</dbReference>
<dbReference type="PANTHER" id="PTHR21096:SF0">
    <property type="entry name" value="PROTEIN FAM136A"/>
    <property type="match status" value="1"/>
</dbReference>
<evidence type="ECO:0000256" key="1">
    <source>
        <dbReference type="ARBA" id="ARBA00009952"/>
    </source>
</evidence>
<dbReference type="PANTHER" id="PTHR21096">
    <property type="entry name" value="PROTEIN FAM136A"/>
    <property type="match status" value="1"/>
</dbReference>
<dbReference type="InterPro" id="IPR008560">
    <property type="entry name" value="DUF842_euk"/>
</dbReference>